<evidence type="ECO:0000256" key="2">
    <source>
        <dbReference type="ARBA" id="ARBA00022450"/>
    </source>
</evidence>
<proteinExistence type="predicted"/>
<dbReference type="NCBIfam" id="TIGR01733">
    <property type="entry name" value="AA-adenyl-dom"/>
    <property type="match status" value="1"/>
</dbReference>
<gene>
    <name evidence="5" type="ORF">BFS30_25185</name>
</gene>
<evidence type="ECO:0000313" key="6">
    <source>
        <dbReference type="Proteomes" id="UP000094313"/>
    </source>
</evidence>
<accession>A0A1D7QND1</accession>
<dbReference type="SUPFAM" id="SSF47336">
    <property type="entry name" value="ACP-like"/>
    <property type="match status" value="1"/>
</dbReference>
<dbReference type="GO" id="GO:0044550">
    <property type="term" value="P:secondary metabolite biosynthetic process"/>
    <property type="evidence" value="ECO:0007669"/>
    <property type="project" value="TreeGrafter"/>
</dbReference>
<protein>
    <recommendedName>
        <fullName evidence="4">Carrier domain-containing protein</fullName>
    </recommendedName>
</protein>
<dbReference type="PROSITE" id="PS50075">
    <property type="entry name" value="CARRIER"/>
    <property type="match status" value="1"/>
</dbReference>
<dbReference type="Pfam" id="PF00550">
    <property type="entry name" value="PP-binding"/>
    <property type="match status" value="1"/>
</dbReference>
<dbReference type="Gene3D" id="3.30.559.30">
    <property type="entry name" value="Nonribosomal peptide synthetase, condensation domain"/>
    <property type="match status" value="1"/>
</dbReference>
<dbReference type="InterPro" id="IPR001242">
    <property type="entry name" value="Condensation_dom"/>
</dbReference>
<sequence length="1040" mass="118416">MIFQNELLKSFTANGDRIAVESARGSVTYTELQHRANAITNFLIAQNVLKGSNIGVHTHRPEEIIVCMIGIMNAGCVFVPINPDLPVRRKEEVLNEVSPAYIFGGKSTDTGINTIDIDLILNQKSADQSTPIYPEFDQDDSIYIYFTSGSTGKPKGIIGRNKSLLQYLQWQINEFSIDQNCRVSQLISPYFDAFLRDVFVPLLTGGTICLPPEEEDLFTPLKMVSWLNEAGVTIVHCVPSVFQIINEGAPSATLFPSLSYIFMSGEKINPLQLAKWYATFNDRISLVNLYGATETTMVRCFYRIQPEDSSKSKISIGNPIADTQLFILDENGIPCSKYIVGDLYIASTFISKGYLNNEALNKEKFITLFKGTAKEVPAFKTGDKARFTGSGKVELLGRDDRQVKIRGIRVDLEEIEYILLRSGFLKNALVFLGNPELQDESAGQSADPEILTAFVIRNDAEADDEHWAEKLKNKLKEHLPEDLIPAKIIVVDSYPLLPNGKINYPELSALSLQKEIIAPKDEIEQRLLAIWVEILGQKEVSTIEKFHEAGGNSLSIMRLIAKIYKEFNVRVVLKDLFNNLTIQKQAVLIRSALKDESLHIATVGKRDFYPASIAQERIYYLYLSDKSGITFNLPMAWELSEEVDTERLKSAIRSLVIRHESLRTYFNMDRHRINQLIEDGSNFEITEVPVAADFSLSDFIKPFDLDNGPLFRCFLIYPENGKTILFTDAHHIICDGMSQVNLFADLLQFYNGKDLDLLPIQYKDYSVWEQQFRTSPEYLNCRKFWVDSYKGELPSLKWPVRDQPQDSSYGSNLLFYVPSSDLLPLLDQWKQEGVSVFSGLLSAYFLFLSQLYGQEDLIIGINSSGRMQSELENVVGMFAKTLPVRYEIDLDDTYLQFVGKIQAHLRELLNYQQYDYSDILSDINRDHDFQIGQLFDTMLVFQNFEHSEAADERHLFTPHVFESGAAKYPMSLFVYQNGDGFQFRMEYLTSYFTEEDILMLSEQFIQLLKLLVANSETPLKSSLNADQVDPFSKEDLDFRF</sequence>
<dbReference type="Pfam" id="PF00668">
    <property type="entry name" value="Condensation"/>
    <property type="match status" value="1"/>
</dbReference>
<dbReference type="Gene3D" id="3.30.300.30">
    <property type="match status" value="1"/>
</dbReference>
<dbReference type="KEGG" id="psty:BFS30_25185"/>
<keyword evidence="3" id="KW-0597">Phosphoprotein</keyword>
<dbReference type="GO" id="GO:0043041">
    <property type="term" value="P:amino acid activation for nonribosomal peptide biosynthetic process"/>
    <property type="evidence" value="ECO:0007669"/>
    <property type="project" value="TreeGrafter"/>
</dbReference>
<dbReference type="InterPro" id="IPR042099">
    <property type="entry name" value="ANL_N_sf"/>
</dbReference>
<dbReference type="Gene3D" id="3.40.50.12780">
    <property type="entry name" value="N-terminal domain of ligase-like"/>
    <property type="match status" value="1"/>
</dbReference>
<evidence type="ECO:0000313" key="5">
    <source>
        <dbReference type="EMBL" id="AOM80164.1"/>
    </source>
</evidence>
<dbReference type="Gene3D" id="1.10.1200.10">
    <property type="entry name" value="ACP-like"/>
    <property type="match status" value="1"/>
</dbReference>
<dbReference type="PROSITE" id="PS00012">
    <property type="entry name" value="PHOSPHOPANTETHEINE"/>
    <property type="match status" value="1"/>
</dbReference>
<dbReference type="SUPFAM" id="SSF56801">
    <property type="entry name" value="Acetyl-CoA synthetase-like"/>
    <property type="match status" value="1"/>
</dbReference>
<name>A0A1D7QND1_9SPHI</name>
<reference evidence="5 6" key="1">
    <citation type="submission" date="2016-08" db="EMBL/GenBank/DDBJ databases">
        <authorList>
            <person name="Seilhamer J.J."/>
        </authorList>
    </citation>
    <scope>NUCLEOTIDE SEQUENCE [LARGE SCALE GENOMIC DNA]</scope>
    <source>
        <strain evidence="5 6">DX4</strain>
    </source>
</reference>
<evidence type="ECO:0000256" key="1">
    <source>
        <dbReference type="ARBA" id="ARBA00001957"/>
    </source>
</evidence>
<dbReference type="CDD" id="cd05930">
    <property type="entry name" value="A_NRPS"/>
    <property type="match status" value="1"/>
</dbReference>
<dbReference type="GO" id="GO:0003824">
    <property type="term" value="F:catalytic activity"/>
    <property type="evidence" value="ECO:0007669"/>
    <property type="project" value="InterPro"/>
</dbReference>
<dbReference type="Pfam" id="PF00501">
    <property type="entry name" value="AMP-binding"/>
    <property type="match status" value="1"/>
</dbReference>
<dbReference type="Proteomes" id="UP000094313">
    <property type="component" value="Chromosome"/>
</dbReference>
<dbReference type="EMBL" id="CP017141">
    <property type="protein sequence ID" value="AOM80164.1"/>
    <property type="molecule type" value="Genomic_DNA"/>
</dbReference>
<dbReference type="GO" id="GO:0005737">
    <property type="term" value="C:cytoplasm"/>
    <property type="evidence" value="ECO:0007669"/>
    <property type="project" value="TreeGrafter"/>
</dbReference>
<dbReference type="InterPro" id="IPR045851">
    <property type="entry name" value="AMP-bd_C_sf"/>
</dbReference>
<dbReference type="GO" id="GO:0031177">
    <property type="term" value="F:phosphopantetheine binding"/>
    <property type="evidence" value="ECO:0007669"/>
    <property type="project" value="TreeGrafter"/>
</dbReference>
<dbReference type="InterPro" id="IPR036736">
    <property type="entry name" value="ACP-like_sf"/>
</dbReference>
<evidence type="ECO:0000259" key="4">
    <source>
        <dbReference type="PROSITE" id="PS50075"/>
    </source>
</evidence>
<dbReference type="InterPro" id="IPR006162">
    <property type="entry name" value="Ppantetheine_attach_site"/>
</dbReference>
<keyword evidence="2" id="KW-0596">Phosphopantetheine</keyword>
<dbReference type="PANTHER" id="PTHR45527">
    <property type="entry name" value="NONRIBOSOMAL PEPTIDE SYNTHETASE"/>
    <property type="match status" value="1"/>
</dbReference>
<organism evidence="5 6">
    <name type="scientific">Pedobacter steynii</name>
    <dbReference type="NCBI Taxonomy" id="430522"/>
    <lineage>
        <taxon>Bacteria</taxon>
        <taxon>Pseudomonadati</taxon>
        <taxon>Bacteroidota</taxon>
        <taxon>Sphingobacteriia</taxon>
        <taxon>Sphingobacteriales</taxon>
        <taxon>Sphingobacteriaceae</taxon>
        <taxon>Pedobacter</taxon>
    </lineage>
</organism>
<dbReference type="PROSITE" id="PS00455">
    <property type="entry name" value="AMP_BINDING"/>
    <property type="match status" value="1"/>
</dbReference>
<dbReference type="AlphaFoldDB" id="A0A1D7QND1"/>
<feature type="domain" description="Carrier" evidence="4">
    <location>
        <begin position="518"/>
        <end position="593"/>
    </location>
</feature>
<keyword evidence="6" id="KW-1185">Reference proteome</keyword>
<dbReference type="Gene3D" id="3.30.559.10">
    <property type="entry name" value="Chloramphenicol acetyltransferase-like domain"/>
    <property type="match status" value="1"/>
</dbReference>
<dbReference type="InterPro" id="IPR023213">
    <property type="entry name" value="CAT-like_dom_sf"/>
</dbReference>
<comment type="cofactor">
    <cofactor evidence="1">
        <name>pantetheine 4'-phosphate</name>
        <dbReference type="ChEBI" id="CHEBI:47942"/>
    </cofactor>
</comment>
<dbReference type="OrthoDB" id="605930at2"/>
<evidence type="ECO:0000256" key="3">
    <source>
        <dbReference type="ARBA" id="ARBA00022553"/>
    </source>
</evidence>
<dbReference type="SUPFAM" id="SSF52777">
    <property type="entry name" value="CoA-dependent acyltransferases"/>
    <property type="match status" value="2"/>
</dbReference>
<dbReference type="InterPro" id="IPR009081">
    <property type="entry name" value="PP-bd_ACP"/>
</dbReference>
<dbReference type="RefSeq" id="WP_069381826.1">
    <property type="nucleotide sequence ID" value="NZ_CP017141.1"/>
</dbReference>
<dbReference type="InterPro" id="IPR020845">
    <property type="entry name" value="AMP-binding_CS"/>
</dbReference>
<dbReference type="PANTHER" id="PTHR45527:SF1">
    <property type="entry name" value="FATTY ACID SYNTHASE"/>
    <property type="match status" value="1"/>
</dbReference>
<dbReference type="InterPro" id="IPR000873">
    <property type="entry name" value="AMP-dep_synth/lig_dom"/>
</dbReference>
<dbReference type="InterPro" id="IPR010071">
    <property type="entry name" value="AA_adenyl_dom"/>
</dbReference>